<evidence type="ECO:0000256" key="1">
    <source>
        <dbReference type="SAM" id="MobiDB-lite"/>
    </source>
</evidence>
<dbReference type="OrthoDB" id="2971908at2759"/>
<dbReference type="EMBL" id="ML213503">
    <property type="protein sequence ID" value="TFK56614.1"/>
    <property type="molecule type" value="Genomic_DNA"/>
</dbReference>
<organism evidence="2 3">
    <name type="scientific">Heliocybe sulcata</name>
    <dbReference type="NCBI Taxonomy" id="5364"/>
    <lineage>
        <taxon>Eukaryota</taxon>
        <taxon>Fungi</taxon>
        <taxon>Dikarya</taxon>
        <taxon>Basidiomycota</taxon>
        <taxon>Agaricomycotina</taxon>
        <taxon>Agaricomycetes</taxon>
        <taxon>Gloeophyllales</taxon>
        <taxon>Gloeophyllaceae</taxon>
        <taxon>Heliocybe</taxon>
    </lineage>
</organism>
<evidence type="ECO:0000313" key="3">
    <source>
        <dbReference type="Proteomes" id="UP000305948"/>
    </source>
</evidence>
<sequence length="342" mass="37495">MAWVLCEIENALENVLRITPFASPAGEWRPDPRLSPTPKGAGSSTFASRLVERQRETDPSIFTDPHRPSLRGSLTVDPDTTTSREQTRISSRQSGKRVRPTMWNRRGDKTPTNPGLSERGGPPQTAPGGSPLAVPNFRLQRRPEVALADKPSRVSTLRSQEPRWKRHAEAQSASQMAPATPGRLSQKRSDEPASVSVVQGESSTSGEPTKEAVDGTEEGRENSLSLRASERNVQPSLVQLEDALQGLLGEPVDQETTTLPSASSNTSIKSHRTQILMEETAGDYNRYFPAHLQSKLMEPEQLGPVRYAQWALLRQRQAGLAAKHAALGIVKRYAGSAKESRE</sequence>
<feature type="compositionally biased region" description="Polar residues" evidence="1">
    <location>
        <begin position="196"/>
        <end position="207"/>
    </location>
</feature>
<feature type="region of interest" description="Disordered" evidence="1">
    <location>
        <begin position="22"/>
        <end position="230"/>
    </location>
</feature>
<gene>
    <name evidence="2" type="ORF">OE88DRAFT_1650000</name>
</gene>
<dbReference type="AlphaFoldDB" id="A0A5C3NFT8"/>
<proteinExistence type="predicted"/>
<protein>
    <submittedName>
        <fullName evidence="2">Uncharacterized protein</fullName>
    </submittedName>
</protein>
<evidence type="ECO:0000313" key="2">
    <source>
        <dbReference type="EMBL" id="TFK56614.1"/>
    </source>
</evidence>
<reference evidence="2 3" key="1">
    <citation type="journal article" date="2019" name="Nat. Ecol. Evol.">
        <title>Megaphylogeny resolves global patterns of mushroom evolution.</title>
        <authorList>
            <person name="Varga T."/>
            <person name="Krizsan K."/>
            <person name="Foldi C."/>
            <person name="Dima B."/>
            <person name="Sanchez-Garcia M."/>
            <person name="Sanchez-Ramirez S."/>
            <person name="Szollosi G.J."/>
            <person name="Szarkandi J.G."/>
            <person name="Papp V."/>
            <person name="Albert L."/>
            <person name="Andreopoulos W."/>
            <person name="Angelini C."/>
            <person name="Antonin V."/>
            <person name="Barry K.W."/>
            <person name="Bougher N.L."/>
            <person name="Buchanan P."/>
            <person name="Buyck B."/>
            <person name="Bense V."/>
            <person name="Catcheside P."/>
            <person name="Chovatia M."/>
            <person name="Cooper J."/>
            <person name="Damon W."/>
            <person name="Desjardin D."/>
            <person name="Finy P."/>
            <person name="Geml J."/>
            <person name="Haridas S."/>
            <person name="Hughes K."/>
            <person name="Justo A."/>
            <person name="Karasinski D."/>
            <person name="Kautmanova I."/>
            <person name="Kiss B."/>
            <person name="Kocsube S."/>
            <person name="Kotiranta H."/>
            <person name="LaButti K.M."/>
            <person name="Lechner B.E."/>
            <person name="Liimatainen K."/>
            <person name="Lipzen A."/>
            <person name="Lukacs Z."/>
            <person name="Mihaltcheva S."/>
            <person name="Morgado L.N."/>
            <person name="Niskanen T."/>
            <person name="Noordeloos M.E."/>
            <person name="Ohm R.A."/>
            <person name="Ortiz-Santana B."/>
            <person name="Ovrebo C."/>
            <person name="Racz N."/>
            <person name="Riley R."/>
            <person name="Savchenko A."/>
            <person name="Shiryaev A."/>
            <person name="Soop K."/>
            <person name="Spirin V."/>
            <person name="Szebenyi C."/>
            <person name="Tomsovsky M."/>
            <person name="Tulloss R.E."/>
            <person name="Uehling J."/>
            <person name="Grigoriev I.V."/>
            <person name="Vagvolgyi C."/>
            <person name="Papp T."/>
            <person name="Martin F.M."/>
            <person name="Miettinen O."/>
            <person name="Hibbett D.S."/>
            <person name="Nagy L.G."/>
        </authorList>
    </citation>
    <scope>NUCLEOTIDE SEQUENCE [LARGE SCALE GENOMIC DNA]</scope>
    <source>
        <strain evidence="2 3">OMC1185</strain>
    </source>
</reference>
<name>A0A5C3NFT8_9AGAM</name>
<keyword evidence="3" id="KW-1185">Reference proteome</keyword>
<feature type="compositionally biased region" description="Basic and acidic residues" evidence="1">
    <location>
        <begin position="208"/>
        <end position="221"/>
    </location>
</feature>
<feature type="compositionally biased region" description="Polar residues" evidence="1">
    <location>
        <begin position="78"/>
        <end position="93"/>
    </location>
</feature>
<accession>A0A5C3NFT8</accession>
<feature type="compositionally biased region" description="Basic and acidic residues" evidence="1">
    <location>
        <begin position="160"/>
        <end position="169"/>
    </location>
</feature>
<dbReference type="Proteomes" id="UP000305948">
    <property type="component" value="Unassembled WGS sequence"/>
</dbReference>